<dbReference type="Pfam" id="PF01101">
    <property type="entry name" value="HMG14_17"/>
    <property type="match status" value="1"/>
</dbReference>
<evidence type="ECO:0000313" key="6">
    <source>
        <dbReference type="EMBL" id="CAD7681663.1"/>
    </source>
</evidence>
<evidence type="ECO:0000256" key="2">
    <source>
        <dbReference type="ARBA" id="ARBA00007696"/>
    </source>
</evidence>
<keyword evidence="4" id="KW-0539">Nucleus</keyword>
<dbReference type="InterPro" id="IPR000079">
    <property type="entry name" value="HMGN_fam"/>
</dbReference>
<reference evidence="6" key="1">
    <citation type="submission" date="2020-12" db="EMBL/GenBank/DDBJ databases">
        <authorList>
            <consortium name="Molecular Ecology Group"/>
        </authorList>
    </citation>
    <scope>NUCLEOTIDE SEQUENCE</scope>
    <source>
        <strain evidence="6">TBG_1078</strain>
    </source>
</reference>
<keyword evidence="7" id="KW-1185">Reference proteome</keyword>
<keyword evidence="3" id="KW-0238">DNA-binding</keyword>
<dbReference type="SMART" id="SM00527">
    <property type="entry name" value="HMG17"/>
    <property type="match status" value="1"/>
</dbReference>
<evidence type="ECO:0000256" key="4">
    <source>
        <dbReference type="ARBA" id="ARBA00023242"/>
    </source>
</evidence>
<dbReference type="PANTHER" id="PTHR23087:SF12">
    <property type="entry name" value="NON-HISTONE CHROMOSOMAL PROTEIN HMG-14"/>
    <property type="match status" value="1"/>
</dbReference>
<dbReference type="AlphaFoldDB" id="A0A811YVH7"/>
<dbReference type="GO" id="GO:0006325">
    <property type="term" value="P:chromatin organization"/>
    <property type="evidence" value="ECO:0007669"/>
    <property type="project" value="TreeGrafter"/>
</dbReference>
<sequence>MEERQRPPGLAKALGVPGPLPRCPEEPTGRWARLSAQPAPAEVEGKPKKVAGKDKSSGKKVQSKGKRGARGKQAEVANQETKKPYPRRRRKQGRGESSLC</sequence>
<comment type="similarity">
    <text evidence="2">Belongs to the HMGN family.</text>
</comment>
<evidence type="ECO:0000256" key="3">
    <source>
        <dbReference type="ARBA" id="ARBA00023125"/>
    </source>
</evidence>
<comment type="subcellular location">
    <subcellularLocation>
        <location evidence="1">Nucleus</location>
    </subcellularLocation>
</comment>
<dbReference type="GO" id="GO:0031492">
    <property type="term" value="F:nucleosomal DNA binding"/>
    <property type="evidence" value="ECO:0007669"/>
    <property type="project" value="InterPro"/>
</dbReference>
<dbReference type="PANTHER" id="PTHR23087">
    <property type="entry name" value="NONHISTONE CHROMOSOMAL PROTEIN HMG"/>
    <property type="match status" value="1"/>
</dbReference>
<accession>A0A811YVH7</accession>
<evidence type="ECO:0000256" key="1">
    <source>
        <dbReference type="ARBA" id="ARBA00004123"/>
    </source>
</evidence>
<dbReference type="Proteomes" id="UP000645828">
    <property type="component" value="Unassembled WGS sequence"/>
</dbReference>
<dbReference type="GO" id="GO:0005634">
    <property type="term" value="C:nucleus"/>
    <property type="evidence" value="ECO:0007669"/>
    <property type="project" value="UniProtKB-SubCell"/>
</dbReference>
<dbReference type="PRINTS" id="PR00925">
    <property type="entry name" value="NONHISHMG17"/>
</dbReference>
<protein>
    <submittedName>
        <fullName evidence="6">(raccoon dog) hypothetical protein</fullName>
    </submittedName>
</protein>
<gene>
    <name evidence="6" type="ORF">NYPRO_LOCUS14455</name>
</gene>
<organism evidence="6 7">
    <name type="scientific">Nyctereutes procyonoides</name>
    <name type="common">Raccoon dog</name>
    <name type="synonym">Canis procyonoides</name>
    <dbReference type="NCBI Taxonomy" id="34880"/>
    <lineage>
        <taxon>Eukaryota</taxon>
        <taxon>Metazoa</taxon>
        <taxon>Chordata</taxon>
        <taxon>Craniata</taxon>
        <taxon>Vertebrata</taxon>
        <taxon>Euteleostomi</taxon>
        <taxon>Mammalia</taxon>
        <taxon>Eutheria</taxon>
        <taxon>Laurasiatheria</taxon>
        <taxon>Carnivora</taxon>
        <taxon>Caniformia</taxon>
        <taxon>Canidae</taxon>
        <taxon>Nyctereutes</taxon>
    </lineage>
</organism>
<feature type="region of interest" description="Disordered" evidence="5">
    <location>
        <begin position="1"/>
        <end position="100"/>
    </location>
</feature>
<evidence type="ECO:0000313" key="7">
    <source>
        <dbReference type="Proteomes" id="UP000645828"/>
    </source>
</evidence>
<proteinExistence type="inferred from homology"/>
<evidence type="ECO:0000256" key="5">
    <source>
        <dbReference type="SAM" id="MobiDB-lite"/>
    </source>
</evidence>
<feature type="compositionally biased region" description="Basic residues" evidence="5">
    <location>
        <begin position="61"/>
        <end position="70"/>
    </location>
</feature>
<name>A0A811YVH7_NYCPR</name>
<dbReference type="GO" id="GO:0000785">
    <property type="term" value="C:chromatin"/>
    <property type="evidence" value="ECO:0007669"/>
    <property type="project" value="InterPro"/>
</dbReference>
<dbReference type="EMBL" id="CAJHUB010000753">
    <property type="protein sequence ID" value="CAD7681663.1"/>
    <property type="molecule type" value="Genomic_DNA"/>
</dbReference>
<feature type="compositionally biased region" description="Basic and acidic residues" evidence="5">
    <location>
        <begin position="43"/>
        <end position="57"/>
    </location>
</feature>
<comment type="caution">
    <text evidence="6">The sequence shown here is derived from an EMBL/GenBank/DDBJ whole genome shotgun (WGS) entry which is preliminary data.</text>
</comment>